<dbReference type="NCBIfam" id="TIGR01076">
    <property type="entry name" value="sortase_fam"/>
    <property type="match status" value="1"/>
</dbReference>
<dbReference type="NCBIfam" id="NF033747">
    <property type="entry name" value="class_E_sortase"/>
    <property type="match status" value="1"/>
</dbReference>
<dbReference type="SUPFAM" id="SSF63817">
    <property type="entry name" value="Sortase"/>
    <property type="match status" value="1"/>
</dbReference>
<comment type="caution">
    <text evidence="4">The sequence shown here is derived from an EMBL/GenBank/DDBJ whole genome shotgun (WGS) entry which is preliminary data.</text>
</comment>
<dbReference type="InterPro" id="IPR005754">
    <property type="entry name" value="Sortase"/>
</dbReference>
<keyword evidence="5" id="KW-1185">Reference proteome</keyword>
<accession>A0ABP3S389</accession>
<dbReference type="Proteomes" id="UP001500957">
    <property type="component" value="Unassembled WGS sequence"/>
</dbReference>
<name>A0ABP3S389_9ACTN</name>
<dbReference type="InterPro" id="IPR053465">
    <property type="entry name" value="Sortase_Class_E"/>
</dbReference>
<evidence type="ECO:0000256" key="1">
    <source>
        <dbReference type="ARBA" id="ARBA00022801"/>
    </source>
</evidence>
<keyword evidence="3" id="KW-1133">Transmembrane helix</keyword>
<reference evidence="5" key="1">
    <citation type="journal article" date="2019" name="Int. J. Syst. Evol. Microbiol.">
        <title>The Global Catalogue of Microorganisms (GCM) 10K type strain sequencing project: providing services to taxonomists for standard genome sequencing and annotation.</title>
        <authorList>
            <consortium name="The Broad Institute Genomics Platform"/>
            <consortium name="The Broad Institute Genome Sequencing Center for Infectious Disease"/>
            <person name="Wu L."/>
            <person name="Ma J."/>
        </authorList>
    </citation>
    <scope>NUCLEOTIDE SEQUENCE [LARGE SCALE GENOMIC DNA]</scope>
    <source>
        <strain evidence="5">JCM 10671</strain>
    </source>
</reference>
<protein>
    <recommendedName>
        <fullName evidence="6">Class E sortase</fullName>
    </recommendedName>
</protein>
<evidence type="ECO:0000313" key="4">
    <source>
        <dbReference type="EMBL" id="GAA0620489.1"/>
    </source>
</evidence>
<dbReference type="Gene3D" id="2.40.260.10">
    <property type="entry name" value="Sortase"/>
    <property type="match status" value="1"/>
</dbReference>
<proteinExistence type="predicted"/>
<feature type="transmembrane region" description="Helical" evidence="3">
    <location>
        <begin position="32"/>
        <end position="50"/>
    </location>
</feature>
<evidence type="ECO:0000256" key="3">
    <source>
        <dbReference type="SAM" id="Phobius"/>
    </source>
</evidence>
<keyword evidence="1" id="KW-0378">Hydrolase</keyword>
<dbReference type="EMBL" id="BAAAHE010000018">
    <property type="protein sequence ID" value="GAA0620489.1"/>
    <property type="molecule type" value="Genomic_DNA"/>
</dbReference>
<dbReference type="InterPro" id="IPR023365">
    <property type="entry name" value="Sortase_dom-sf"/>
</dbReference>
<dbReference type="InterPro" id="IPR042003">
    <property type="entry name" value="Sortase_E"/>
</dbReference>
<evidence type="ECO:0008006" key="6">
    <source>
        <dbReference type="Google" id="ProtNLM"/>
    </source>
</evidence>
<evidence type="ECO:0000256" key="2">
    <source>
        <dbReference type="SAM" id="MobiDB-lite"/>
    </source>
</evidence>
<keyword evidence="3" id="KW-0472">Membrane</keyword>
<dbReference type="Pfam" id="PF04203">
    <property type="entry name" value="Sortase"/>
    <property type="match status" value="1"/>
</dbReference>
<keyword evidence="3" id="KW-0812">Transmembrane</keyword>
<organism evidence="4 5">
    <name type="scientific">Sporichthya brevicatena</name>
    <dbReference type="NCBI Taxonomy" id="171442"/>
    <lineage>
        <taxon>Bacteria</taxon>
        <taxon>Bacillati</taxon>
        <taxon>Actinomycetota</taxon>
        <taxon>Actinomycetes</taxon>
        <taxon>Sporichthyales</taxon>
        <taxon>Sporichthyaceae</taxon>
        <taxon>Sporichthya</taxon>
    </lineage>
</organism>
<dbReference type="RefSeq" id="WP_344604958.1">
    <property type="nucleotide sequence ID" value="NZ_BAAAHE010000018.1"/>
</dbReference>
<gene>
    <name evidence="4" type="ORF">GCM10009547_23840</name>
</gene>
<evidence type="ECO:0000313" key="5">
    <source>
        <dbReference type="Proteomes" id="UP001500957"/>
    </source>
</evidence>
<feature type="region of interest" description="Disordered" evidence="2">
    <location>
        <begin position="1"/>
        <end position="21"/>
    </location>
</feature>
<sequence>MTTVADAPPQGPPPPRRKPSPFRVAVRSTGELMITFGVILLLLVVYQLYWTNLEAERRADGIKDDLRSSWVSGKPIKNGALGIMYIERLGKKWQKPIVSGVELDDLAKGVGHFPKSAQPGAVGNFAVAAHRATHGEPFAYLDRIQPGDKVIVETKTNWFVYVVDKQKNPNPAHPAWKLVDPSYGEVVLPVPEQPGVKPTKKLITLVTCNPRWGSSTRLIVYGHLTKAYPKPGPLPAELAFTQKKA</sequence>
<dbReference type="CDD" id="cd05830">
    <property type="entry name" value="Sortase_E"/>
    <property type="match status" value="1"/>
</dbReference>